<sequence length="95" mass="10644">MLGLDVGFIRVFITSSAVALILSNGEGPAFEEISPRVDDEITKARNTISFDLSVKSKCLLLHRPRLCTRNSLLNMRNSTGILKRRRGGLRFLKKL</sequence>
<comment type="caution">
    <text evidence="1">The sequence shown here is derived from an EMBL/GenBank/DDBJ whole genome shotgun (WGS) entry which is preliminary data.</text>
</comment>
<gene>
    <name evidence="1" type="ORF">L1987_30872</name>
</gene>
<dbReference type="EMBL" id="CM042027">
    <property type="protein sequence ID" value="KAI3802731.1"/>
    <property type="molecule type" value="Genomic_DNA"/>
</dbReference>
<evidence type="ECO:0000313" key="2">
    <source>
        <dbReference type="Proteomes" id="UP001056120"/>
    </source>
</evidence>
<proteinExistence type="predicted"/>
<evidence type="ECO:0000313" key="1">
    <source>
        <dbReference type="EMBL" id="KAI3802731.1"/>
    </source>
</evidence>
<keyword evidence="2" id="KW-1185">Reference proteome</keyword>
<accession>A0ACB9I4N9</accession>
<protein>
    <submittedName>
        <fullName evidence="1">Uncharacterized protein</fullName>
    </submittedName>
</protein>
<reference evidence="2" key="1">
    <citation type="journal article" date="2022" name="Mol. Ecol. Resour.">
        <title>The genomes of chicory, endive, great burdock and yacon provide insights into Asteraceae palaeo-polyploidization history and plant inulin production.</title>
        <authorList>
            <person name="Fan W."/>
            <person name="Wang S."/>
            <person name="Wang H."/>
            <person name="Wang A."/>
            <person name="Jiang F."/>
            <person name="Liu H."/>
            <person name="Zhao H."/>
            <person name="Xu D."/>
            <person name="Zhang Y."/>
        </authorList>
    </citation>
    <scope>NUCLEOTIDE SEQUENCE [LARGE SCALE GENOMIC DNA]</scope>
    <source>
        <strain evidence="2">cv. Yunnan</strain>
    </source>
</reference>
<dbReference type="Proteomes" id="UP001056120">
    <property type="component" value="Linkage Group LG10"/>
</dbReference>
<name>A0ACB9I4N9_9ASTR</name>
<reference evidence="1 2" key="2">
    <citation type="journal article" date="2022" name="Mol. Ecol. Resour.">
        <title>The genomes of chicory, endive, great burdock and yacon provide insights into Asteraceae paleo-polyploidization history and plant inulin production.</title>
        <authorList>
            <person name="Fan W."/>
            <person name="Wang S."/>
            <person name="Wang H."/>
            <person name="Wang A."/>
            <person name="Jiang F."/>
            <person name="Liu H."/>
            <person name="Zhao H."/>
            <person name="Xu D."/>
            <person name="Zhang Y."/>
        </authorList>
    </citation>
    <scope>NUCLEOTIDE SEQUENCE [LARGE SCALE GENOMIC DNA]</scope>
    <source>
        <strain evidence="2">cv. Yunnan</strain>
        <tissue evidence="1">Leaves</tissue>
    </source>
</reference>
<organism evidence="1 2">
    <name type="scientific">Smallanthus sonchifolius</name>
    <dbReference type="NCBI Taxonomy" id="185202"/>
    <lineage>
        <taxon>Eukaryota</taxon>
        <taxon>Viridiplantae</taxon>
        <taxon>Streptophyta</taxon>
        <taxon>Embryophyta</taxon>
        <taxon>Tracheophyta</taxon>
        <taxon>Spermatophyta</taxon>
        <taxon>Magnoliopsida</taxon>
        <taxon>eudicotyledons</taxon>
        <taxon>Gunneridae</taxon>
        <taxon>Pentapetalae</taxon>
        <taxon>asterids</taxon>
        <taxon>campanulids</taxon>
        <taxon>Asterales</taxon>
        <taxon>Asteraceae</taxon>
        <taxon>Asteroideae</taxon>
        <taxon>Heliantheae alliance</taxon>
        <taxon>Millerieae</taxon>
        <taxon>Smallanthus</taxon>
    </lineage>
</organism>